<dbReference type="SUPFAM" id="SSF52096">
    <property type="entry name" value="ClpP/crotonase"/>
    <property type="match status" value="1"/>
</dbReference>
<evidence type="ECO:0000313" key="4">
    <source>
        <dbReference type="EMBL" id="TWS21759.1"/>
    </source>
</evidence>
<protein>
    <submittedName>
        <fullName evidence="4">3-hydroxyacyl-CoA dehydrogenase</fullName>
    </submittedName>
</protein>
<dbReference type="EMBL" id="VIGV01000033">
    <property type="protein sequence ID" value="TWS21759.1"/>
    <property type="molecule type" value="Genomic_DNA"/>
</dbReference>
<reference evidence="4 5" key="2">
    <citation type="submission" date="2019-08" db="EMBL/GenBank/DDBJ databases">
        <title>Tsukamurella conjunctivitidis sp. nov., Tsukamurella assacharolytica sp. nov. and Tsukamurella sputae sp. nov. isolated from patients with conjunctivitis, bacteraemia (lymphoma) and respiratory infection (sputum) in Hong Kong.</title>
        <authorList>
            <person name="Fok K.M.N."/>
            <person name="Fong J.Y.H."/>
        </authorList>
    </citation>
    <scope>NUCLEOTIDE SEQUENCE [LARGE SCALE GENOMIC DNA]</scope>
    <source>
        <strain evidence="4 5">HKU70</strain>
    </source>
</reference>
<dbReference type="RefSeq" id="WP_193560319.1">
    <property type="nucleotide sequence ID" value="NZ_VIGV01000033.1"/>
</dbReference>
<dbReference type="AlphaFoldDB" id="A0A5C5RF65"/>
<dbReference type="Pfam" id="PF00378">
    <property type="entry name" value="ECH_1"/>
    <property type="match status" value="1"/>
</dbReference>
<keyword evidence="1" id="KW-0413">Isomerase</keyword>
<accession>A0A5C5RF65</accession>
<keyword evidence="5" id="KW-1185">Reference proteome</keyword>
<dbReference type="InterPro" id="IPR029045">
    <property type="entry name" value="ClpP/crotonase-like_dom_sf"/>
</dbReference>
<sequence length="185" mass="18809">MPVTSRVDCGVAVVTIDHPPVNGLGHTVRTELLCELRRALGSDAIRAVVVTGREGCFSAGADITEFGTPRSTATPTLAEIIGEVDASPKPIVAAIDGTCFGGGLELALAMHYRVATPSSSLALPEVNLGFVPGSGGTQRLPRAIGMAAAADLITTGKPKAAAELAAIPGQRLFEGLCDGDIVVHA</sequence>
<keyword evidence="2" id="KW-0456">Lyase</keyword>
<evidence type="ECO:0000256" key="2">
    <source>
        <dbReference type="ARBA" id="ARBA00023239"/>
    </source>
</evidence>
<organism evidence="4 5">
    <name type="scientific">Tsukamurella sputi</name>
    <dbReference type="NCBI Taxonomy" id="2591848"/>
    <lineage>
        <taxon>Bacteria</taxon>
        <taxon>Bacillati</taxon>
        <taxon>Actinomycetota</taxon>
        <taxon>Actinomycetes</taxon>
        <taxon>Mycobacteriales</taxon>
        <taxon>Tsukamurellaceae</taxon>
        <taxon>Tsukamurella</taxon>
    </lineage>
</organism>
<evidence type="ECO:0000256" key="1">
    <source>
        <dbReference type="ARBA" id="ARBA00023235"/>
    </source>
</evidence>
<feature type="non-terminal residue" evidence="4">
    <location>
        <position position="185"/>
    </location>
</feature>
<keyword evidence="3" id="KW-0511">Multifunctional enzyme</keyword>
<name>A0A5C5RF65_9ACTN</name>
<dbReference type="GO" id="GO:0016853">
    <property type="term" value="F:isomerase activity"/>
    <property type="evidence" value="ECO:0007669"/>
    <property type="project" value="UniProtKB-KW"/>
</dbReference>
<comment type="caution">
    <text evidence="4">The sequence shown here is derived from an EMBL/GenBank/DDBJ whole genome shotgun (WGS) entry which is preliminary data.</text>
</comment>
<dbReference type="Gene3D" id="3.90.226.10">
    <property type="entry name" value="2-enoyl-CoA Hydratase, Chain A, domain 1"/>
    <property type="match status" value="1"/>
</dbReference>
<dbReference type="PANTHER" id="PTHR23309">
    <property type="entry name" value="3-HYDROXYACYL-COA DEHYROGENASE"/>
    <property type="match status" value="1"/>
</dbReference>
<gene>
    <name evidence="4" type="ORF">FK268_23010</name>
</gene>
<evidence type="ECO:0000256" key="3">
    <source>
        <dbReference type="ARBA" id="ARBA00023268"/>
    </source>
</evidence>
<reference evidence="4 5" key="1">
    <citation type="submission" date="2019-06" db="EMBL/GenBank/DDBJ databases">
        <authorList>
            <person name="Teng J.L.L."/>
            <person name="Lee H.H."/>
            <person name="Lau S.K.P."/>
            <person name="Woo P.C.Y."/>
        </authorList>
    </citation>
    <scope>NUCLEOTIDE SEQUENCE [LARGE SCALE GENOMIC DNA]</scope>
    <source>
        <strain evidence="4 5">HKU70</strain>
    </source>
</reference>
<dbReference type="CDD" id="cd06558">
    <property type="entry name" value="crotonase-like"/>
    <property type="match status" value="1"/>
</dbReference>
<dbReference type="GO" id="GO:0016829">
    <property type="term" value="F:lyase activity"/>
    <property type="evidence" value="ECO:0007669"/>
    <property type="project" value="UniProtKB-KW"/>
</dbReference>
<evidence type="ECO:0000313" key="5">
    <source>
        <dbReference type="Proteomes" id="UP000319792"/>
    </source>
</evidence>
<dbReference type="InterPro" id="IPR001753">
    <property type="entry name" value="Enoyl-CoA_hydra/iso"/>
</dbReference>
<dbReference type="Proteomes" id="UP000319792">
    <property type="component" value="Unassembled WGS sequence"/>
</dbReference>
<proteinExistence type="predicted"/>